<evidence type="ECO:0000313" key="1">
    <source>
        <dbReference type="EMBL" id="SES77907.1"/>
    </source>
</evidence>
<gene>
    <name evidence="1" type="ORF">SAMN04487998_0237</name>
</gene>
<dbReference type="EMBL" id="FOHS01000001">
    <property type="protein sequence ID" value="SES77907.1"/>
    <property type="molecule type" value="Genomic_DNA"/>
</dbReference>
<dbReference type="AlphaFoldDB" id="A0A1H9Z8I7"/>
<reference evidence="2" key="1">
    <citation type="submission" date="2016-10" db="EMBL/GenBank/DDBJ databases">
        <authorList>
            <person name="Varghese N."/>
            <person name="Submissions S."/>
        </authorList>
    </citation>
    <scope>NUCLEOTIDE SEQUENCE [LARGE SCALE GENOMIC DNA]</scope>
    <source>
        <strain evidence="2">DSM 15310</strain>
    </source>
</reference>
<proteinExistence type="predicted"/>
<organism evidence="1 2">
    <name type="scientific">Hymenobacter actinosclerus</name>
    <dbReference type="NCBI Taxonomy" id="82805"/>
    <lineage>
        <taxon>Bacteria</taxon>
        <taxon>Pseudomonadati</taxon>
        <taxon>Bacteroidota</taxon>
        <taxon>Cytophagia</taxon>
        <taxon>Cytophagales</taxon>
        <taxon>Hymenobacteraceae</taxon>
        <taxon>Hymenobacter</taxon>
    </lineage>
</organism>
<accession>A0A1H9Z8I7</accession>
<dbReference type="Proteomes" id="UP000198697">
    <property type="component" value="Unassembled WGS sequence"/>
</dbReference>
<evidence type="ECO:0000313" key="2">
    <source>
        <dbReference type="Proteomes" id="UP000198697"/>
    </source>
</evidence>
<keyword evidence="2" id="KW-1185">Reference proteome</keyword>
<protein>
    <submittedName>
        <fullName evidence="1">Uncharacterized protein</fullName>
    </submittedName>
</protein>
<sequence length="101" mass="11660">MNSYPTSISITDLEQVLLQSLAALKSQHGEQGHIELKHDFYWDIPDDQLYAVYQEPQQLTIGQLSENCQIIRESQERVLTGFDLLKAAHLLRYISHTHIIL</sequence>
<dbReference type="STRING" id="82805.SAMN04487998_0237"/>
<dbReference type="RefSeq" id="WP_092767464.1">
    <property type="nucleotide sequence ID" value="NZ_FOHS01000001.1"/>
</dbReference>
<name>A0A1H9Z8I7_9BACT</name>
<dbReference type="OrthoDB" id="6630352at2"/>